<proteinExistence type="predicted"/>
<dbReference type="Gene3D" id="3.90.79.10">
    <property type="entry name" value="Nucleoside Triphosphate Pyrophosphohydrolase"/>
    <property type="match status" value="1"/>
</dbReference>
<evidence type="ECO:0000256" key="2">
    <source>
        <dbReference type="ARBA" id="ARBA00022801"/>
    </source>
</evidence>
<sequence>MAIWRPHQNIRVKALGLHWRAGGLLAAEVHDDSGALKGVRPLGGTVEFGETWQETLHREFREELDVDVVIQSGPLVLENIYEHEGQTGHEILFISDVKFPSGAFVDQDVIEFSEDNGQICTARWFAPEDLKSRGIALFPDGLSGYLRSGWGQSG</sequence>
<dbReference type="Pfam" id="PF00293">
    <property type="entry name" value="NUDIX"/>
    <property type="match status" value="1"/>
</dbReference>
<evidence type="ECO:0000313" key="5">
    <source>
        <dbReference type="Proteomes" id="UP000640583"/>
    </source>
</evidence>
<comment type="caution">
    <text evidence="4">The sequence shown here is derived from an EMBL/GenBank/DDBJ whole genome shotgun (WGS) entry which is preliminary data.</text>
</comment>
<evidence type="ECO:0000259" key="3">
    <source>
        <dbReference type="Pfam" id="PF00293"/>
    </source>
</evidence>
<dbReference type="InterPro" id="IPR020084">
    <property type="entry name" value="NUDIX_hydrolase_CS"/>
</dbReference>
<organism evidence="4 5">
    <name type="scientific">Halocynthiibacter styelae</name>
    <dbReference type="NCBI Taxonomy" id="2761955"/>
    <lineage>
        <taxon>Bacteria</taxon>
        <taxon>Pseudomonadati</taxon>
        <taxon>Pseudomonadota</taxon>
        <taxon>Alphaproteobacteria</taxon>
        <taxon>Rhodobacterales</taxon>
        <taxon>Paracoccaceae</taxon>
        <taxon>Halocynthiibacter</taxon>
    </lineage>
</organism>
<gene>
    <name evidence="4" type="ORF">H1D41_06890</name>
</gene>
<keyword evidence="2" id="KW-0378">Hydrolase</keyword>
<dbReference type="Proteomes" id="UP000640583">
    <property type="component" value="Unassembled WGS sequence"/>
</dbReference>
<dbReference type="EMBL" id="JADCKQ010000004">
    <property type="protein sequence ID" value="MBI1493355.1"/>
    <property type="molecule type" value="Genomic_DNA"/>
</dbReference>
<dbReference type="RefSeq" id="WP_228848199.1">
    <property type="nucleotide sequence ID" value="NZ_JADCKQ010000004.1"/>
</dbReference>
<dbReference type="SUPFAM" id="SSF55811">
    <property type="entry name" value="Nudix"/>
    <property type="match status" value="1"/>
</dbReference>
<dbReference type="InterPro" id="IPR015797">
    <property type="entry name" value="NUDIX_hydrolase-like_dom_sf"/>
</dbReference>
<dbReference type="AlphaFoldDB" id="A0A8J7LK77"/>
<dbReference type="CDD" id="cd04688">
    <property type="entry name" value="NUDIX_Hydrolase"/>
    <property type="match status" value="1"/>
</dbReference>
<accession>A0A8J7LK77</accession>
<evidence type="ECO:0000313" key="4">
    <source>
        <dbReference type="EMBL" id="MBI1493355.1"/>
    </source>
</evidence>
<name>A0A8J7LK77_9RHOB</name>
<reference evidence="4" key="1">
    <citation type="submission" date="2020-10" db="EMBL/GenBank/DDBJ databases">
        <title>Paenihalocynthiibacter styelae gen. nov., sp. nov., isolated from stalked sea squirt Styela clava.</title>
        <authorList>
            <person name="Kim Y.-O."/>
            <person name="Yoon J.-H."/>
        </authorList>
    </citation>
    <scope>NUCLEOTIDE SEQUENCE</scope>
    <source>
        <strain evidence="4">MYP1-1</strain>
    </source>
</reference>
<dbReference type="GO" id="GO:0016787">
    <property type="term" value="F:hydrolase activity"/>
    <property type="evidence" value="ECO:0007669"/>
    <property type="project" value="UniProtKB-KW"/>
</dbReference>
<evidence type="ECO:0000256" key="1">
    <source>
        <dbReference type="ARBA" id="ARBA00001946"/>
    </source>
</evidence>
<dbReference type="PROSITE" id="PS00893">
    <property type="entry name" value="NUDIX_BOX"/>
    <property type="match status" value="1"/>
</dbReference>
<dbReference type="InterPro" id="IPR000086">
    <property type="entry name" value="NUDIX_hydrolase_dom"/>
</dbReference>
<protein>
    <submittedName>
        <fullName evidence="4">NUDIX domain-containing protein</fullName>
    </submittedName>
</protein>
<feature type="domain" description="Nudix hydrolase" evidence="3">
    <location>
        <begin position="41"/>
        <end position="131"/>
    </location>
</feature>
<keyword evidence="5" id="KW-1185">Reference proteome</keyword>
<comment type="cofactor">
    <cofactor evidence="1">
        <name>Mg(2+)</name>
        <dbReference type="ChEBI" id="CHEBI:18420"/>
    </cofactor>
</comment>